<evidence type="ECO:0000313" key="2">
    <source>
        <dbReference type="Proteomes" id="UP000337189"/>
    </source>
</evidence>
<name>A0A5E4TYX8_9BURK</name>
<evidence type="ECO:0000313" key="1">
    <source>
        <dbReference type="EMBL" id="VVD93047.1"/>
    </source>
</evidence>
<sequence length="63" mass="7166">MIAKSGAQNFPHRTPSRPTLVHNLYTAGTWRARRRRHVTLPEAKAVTAKRVFGSIRSDYANFT</sequence>
<proteinExistence type="predicted"/>
<dbReference type="Proteomes" id="UP000337189">
    <property type="component" value="Unassembled WGS sequence"/>
</dbReference>
<dbReference type="AlphaFoldDB" id="A0A5E4TYX8"/>
<dbReference type="EMBL" id="CABPSJ010000002">
    <property type="protein sequence ID" value="VVD93047.1"/>
    <property type="molecule type" value="Genomic_DNA"/>
</dbReference>
<organism evidence="1 2">
    <name type="scientific">Pandoraea communis</name>
    <dbReference type="NCBI Taxonomy" id="2508297"/>
    <lineage>
        <taxon>Bacteria</taxon>
        <taxon>Pseudomonadati</taxon>
        <taxon>Pseudomonadota</taxon>
        <taxon>Betaproteobacteria</taxon>
        <taxon>Burkholderiales</taxon>
        <taxon>Burkholderiaceae</taxon>
        <taxon>Pandoraea</taxon>
    </lineage>
</organism>
<reference evidence="1 2" key="1">
    <citation type="submission" date="2019-08" db="EMBL/GenBank/DDBJ databases">
        <authorList>
            <person name="Peeters C."/>
        </authorList>
    </citation>
    <scope>NUCLEOTIDE SEQUENCE [LARGE SCALE GENOMIC DNA]</scope>
    <source>
        <strain evidence="1 2">LMG 31110</strain>
    </source>
</reference>
<protein>
    <submittedName>
        <fullName evidence="1">Uncharacterized protein</fullName>
    </submittedName>
</protein>
<gene>
    <name evidence="1" type="ORF">PCO31110_01731</name>
</gene>
<accession>A0A5E4TYX8</accession>